<keyword evidence="4" id="KW-1185">Reference proteome</keyword>
<comment type="similarity">
    <text evidence="2">Belongs to the dethiobiotin synthetase family.</text>
</comment>
<keyword evidence="2" id="KW-0547">Nucleotide-binding</keyword>
<keyword evidence="1 2" id="KW-0093">Biotin biosynthesis</keyword>
<feature type="binding site" evidence="2">
    <location>
        <position position="45"/>
    </location>
    <ligand>
        <name>ATP</name>
        <dbReference type="ChEBI" id="CHEBI:30616"/>
    </ligand>
</feature>
<dbReference type="GO" id="GO:0005524">
    <property type="term" value="F:ATP binding"/>
    <property type="evidence" value="ECO:0007669"/>
    <property type="project" value="UniProtKB-UniRule"/>
</dbReference>
<dbReference type="GO" id="GO:0005829">
    <property type="term" value="C:cytosol"/>
    <property type="evidence" value="ECO:0007669"/>
    <property type="project" value="TreeGrafter"/>
</dbReference>
<protein>
    <recommendedName>
        <fullName evidence="2">ATP-dependent dethiobiotin synthetase BioD</fullName>
        <ecNumber evidence="2">6.3.3.3</ecNumber>
    </recommendedName>
    <alternativeName>
        <fullName evidence="2">DTB synthetase</fullName>
        <shortName evidence="2">DTBS</shortName>
    </alternativeName>
    <alternativeName>
        <fullName evidence="2">Dethiobiotin synthase</fullName>
    </alternativeName>
</protein>
<feature type="binding site" evidence="2">
    <location>
        <position position="35"/>
    </location>
    <ligand>
        <name>substrate</name>
    </ligand>
</feature>
<gene>
    <name evidence="2" type="primary">bioD</name>
    <name evidence="3" type="ORF">HCUR_01323</name>
</gene>
<dbReference type="GO" id="GO:0000287">
    <property type="term" value="F:magnesium ion binding"/>
    <property type="evidence" value="ECO:0007669"/>
    <property type="project" value="UniProtKB-UniRule"/>
</dbReference>
<evidence type="ECO:0000313" key="4">
    <source>
        <dbReference type="Proteomes" id="UP000239425"/>
    </source>
</evidence>
<evidence type="ECO:0000313" key="3">
    <source>
        <dbReference type="EMBL" id="PPE03231.1"/>
    </source>
</evidence>
<comment type="function">
    <text evidence="2">Catalyzes a mechanistically unusual reaction, the ATP-dependent insertion of CO2 between the N7 and N8 nitrogen atoms of 7,8-diaminopelargonic acid (DAPA, also called 7,8-diammoniononanoate) to form a ureido ring.</text>
</comment>
<accession>A0A2S5R7B5</accession>
<comment type="caution">
    <text evidence="2">Lacks conserved residue(s) required for the propagation of feature annotation.</text>
</comment>
<keyword evidence="2" id="KW-0963">Cytoplasm</keyword>
<dbReference type="NCBIfam" id="TIGR00347">
    <property type="entry name" value="bioD"/>
    <property type="match status" value="1"/>
</dbReference>
<evidence type="ECO:0000256" key="2">
    <source>
        <dbReference type="HAMAP-Rule" id="MF_00336"/>
    </source>
</evidence>
<feature type="binding site" evidence="2">
    <location>
        <begin position="182"/>
        <end position="184"/>
    </location>
    <ligand>
        <name>ATP</name>
        <dbReference type="ChEBI" id="CHEBI:30616"/>
    </ligand>
</feature>
<feature type="binding site" evidence="2">
    <location>
        <position position="98"/>
    </location>
    <ligand>
        <name>Mg(2+)</name>
        <dbReference type="ChEBI" id="CHEBI:18420"/>
    </ligand>
</feature>
<feature type="binding site" evidence="2">
    <location>
        <begin position="11"/>
        <end position="16"/>
    </location>
    <ligand>
        <name>ATP</name>
        <dbReference type="ChEBI" id="CHEBI:30616"/>
    </ligand>
</feature>
<comment type="subcellular location">
    <subcellularLocation>
        <location evidence="2">Cytoplasm</location>
    </subcellularLocation>
</comment>
<comment type="cofactor">
    <cofactor evidence="2">
        <name>Mg(2+)</name>
        <dbReference type="ChEBI" id="CHEBI:18420"/>
    </cofactor>
</comment>
<feature type="binding site" evidence="2">
    <location>
        <position position="45"/>
    </location>
    <ligand>
        <name>Mg(2+)</name>
        <dbReference type="ChEBI" id="CHEBI:18420"/>
    </ligand>
</feature>
<dbReference type="HAMAP" id="MF_00336">
    <property type="entry name" value="BioD"/>
    <property type="match status" value="1"/>
</dbReference>
<reference evidence="3 4" key="1">
    <citation type="submission" date="2017-11" db="EMBL/GenBank/DDBJ databases">
        <title>Comparative genomic analysis of Holospora spp., intranuclear symbionts of paramecia.</title>
        <authorList>
            <person name="Garushyants S.K."/>
            <person name="Beliavskaya A."/>
            <person name="Malko D.B."/>
            <person name="Logacheva M.D."/>
            <person name="Rautian M.S."/>
            <person name="Gelfand M.S."/>
        </authorList>
    </citation>
    <scope>NUCLEOTIDE SEQUENCE [LARGE SCALE GENOMIC DNA]</scope>
    <source>
        <strain evidence="4">02AZ16</strain>
    </source>
</reference>
<dbReference type="InterPro" id="IPR027417">
    <property type="entry name" value="P-loop_NTPase"/>
</dbReference>
<name>A0A2S5R7B5_9PROT</name>
<comment type="pathway">
    <text evidence="2">Cofactor biosynthesis; biotin biosynthesis; biotin from 7,8-diaminononanoate: step 1/2.</text>
</comment>
<dbReference type="EC" id="6.3.3.3" evidence="2"/>
<keyword evidence="2" id="KW-0479">Metal-binding</keyword>
<feature type="binding site" evidence="2">
    <location>
        <position position="15"/>
    </location>
    <ligand>
        <name>Mg(2+)</name>
        <dbReference type="ChEBI" id="CHEBI:18420"/>
    </ligand>
</feature>
<dbReference type="PANTHER" id="PTHR43210">
    <property type="entry name" value="DETHIOBIOTIN SYNTHETASE"/>
    <property type="match status" value="1"/>
</dbReference>
<feature type="active site" evidence="2">
    <location>
        <position position="31"/>
    </location>
</feature>
<proteinExistence type="inferred from homology"/>
<keyword evidence="2" id="KW-0067">ATP-binding</keyword>
<dbReference type="CDD" id="cd03109">
    <property type="entry name" value="DTBS"/>
    <property type="match status" value="1"/>
</dbReference>
<dbReference type="SUPFAM" id="SSF52540">
    <property type="entry name" value="P-loop containing nucleoside triphosphate hydrolases"/>
    <property type="match status" value="1"/>
</dbReference>
<dbReference type="AlphaFoldDB" id="A0A2S5R7B5"/>
<dbReference type="Gene3D" id="3.40.50.300">
    <property type="entry name" value="P-loop containing nucleotide triphosphate hydrolases"/>
    <property type="match status" value="1"/>
</dbReference>
<keyword evidence="2" id="KW-0460">Magnesium</keyword>
<dbReference type="RefSeq" id="WP_104207247.1">
    <property type="nucleotide sequence ID" value="NZ_PHHC01000126.1"/>
</dbReference>
<dbReference type="Pfam" id="PF13500">
    <property type="entry name" value="AAA_26"/>
    <property type="match status" value="1"/>
</dbReference>
<dbReference type="InterPro" id="IPR004472">
    <property type="entry name" value="DTB_synth_BioD"/>
</dbReference>
<dbReference type="GO" id="GO:0004141">
    <property type="term" value="F:dethiobiotin synthase activity"/>
    <property type="evidence" value="ECO:0007669"/>
    <property type="project" value="UniProtKB-UniRule"/>
</dbReference>
<comment type="caution">
    <text evidence="3">The sequence shown here is derived from an EMBL/GenBank/DDBJ whole genome shotgun (WGS) entry which is preliminary data.</text>
</comment>
<dbReference type="PIRSF" id="PIRSF006755">
    <property type="entry name" value="DTB_synth"/>
    <property type="match status" value="1"/>
</dbReference>
<comment type="subunit">
    <text evidence="2">Homodimer.</text>
</comment>
<dbReference type="OrthoDB" id="9802097at2"/>
<dbReference type="PANTHER" id="PTHR43210:SF5">
    <property type="entry name" value="DETHIOBIOTIN SYNTHETASE"/>
    <property type="match status" value="1"/>
</dbReference>
<dbReference type="UniPathway" id="UPA00078">
    <property type="reaction ID" value="UER00161"/>
</dbReference>
<dbReference type="EMBL" id="PHHC01000126">
    <property type="protein sequence ID" value="PPE03231.1"/>
    <property type="molecule type" value="Genomic_DNA"/>
</dbReference>
<dbReference type="Proteomes" id="UP000239425">
    <property type="component" value="Unassembled WGS sequence"/>
</dbReference>
<keyword evidence="2" id="KW-0436">Ligase</keyword>
<dbReference type="GO" id="GO:0009102">
    <property type="term" value="P:biotin biosynthetic process"/>
    <property type="evidence" value="ECO:0007669"/>
    <property type="project" value="UniProtKB-UniRule"/>
</dbReference>
<comment type="catalytic activity">
    <reaction evidence="2">
        <text>(7R,8S)-7,8-diammoniononanoate + CO2 + ATP = (4R,5S)-dethiobiotin + ADP + phosphate + 3 H(+)</text>
        <dbReference type="Rhea" id="RHEA:15805"/>
        <dbReference type="ChEBI" id="CHEBI:15378"/>
        <dbReference type="ChEBI" id="CHEBI:16526"/>
        <dbReference type="ChEBI" id="CHEBI:30616"/>
        <dbReference type="ChEBI" id="CHEBI:43474"/>
        <dbReference type="ChEBI" id="CHEBI:149469"/>
        <dbReference type="ChEBI" id="CHEBI:149473"/>
        <dbReference type="ChEBI" id="CHEBI:456216"/>
        <dbReference type="EC" id="6.3.3.3"/>
    </reaction>
</comment>
<organism evidence="3 4">
    <name type="scientific">Holospora curviuscula</name>
    <dbReference type="NCBI Taxonomy" id="1082868"/>
    <lineage>
        <taxon>Bacteria</taxon>
        <taxon>Pseudomonadati</taxon>
        <taxon>Pseudomonadota</taxon>
        <taxon>Alphaproteobacteria</taxon>
        <taxon>Holosporales</taxon>
        <taxon>Holosporaceae</taxon>
        <taxon>Holospora</taxon>
    </lineage>
</organism>
<feature type="binding site" evidence="2">
    <location>
        <begin position="98"/>
        <end position="101"/>
    </location>
    <ligand>
        <name>ATP</name>
        <dbReference type="ChEBI" id="CHEBI:30616"/>
    </ligand>
</feature>
<sequence length="209" mass="23163">MRVFITGTDTDIGKTVISSWLCLHTGFSYYKPIQTGIAPSSSTSDRSIVYQISGTSTLKEYWVHEIPNAPQVIGHLCGEKSLKVEDIPIPEADRVVIEGVGGVLVPLNDQELIIDMILYFNAPVILVTRPYLGTINHTLLSLEALQRRNIVILGVIMNGPCCKAVMHSIQQHGKIPIIAEFPILETISYRTLQEVSLPRLLMKALNLED</sequence>
<evidence type="ECO:0000256" key="1">
    <source>
        <dbReference type="ARBA" id="ARBA00022756"/>
    </source>
</evidence>